<keyword evidence="2" id="KW-1185">Reference proteome</keyword>
<evidence type="ECO:0000313" key="2">
    <source>
        <dbReference type="Proteomes" id="UP000054498"/>
    </source>
</evidence>
<name>A0A0D2MK54_9CHLO</name>
<evidence type="ECO:0000313" key="1">
    <source>
        <dbReference type="EMBL" id="KIZ00987.1"/>
    </source>
</evidence>
<proteinExistence type="predicted"/>
<accession>A0A0D2MK54</accession>
<dbReference type="GeneID" id="25739851"/>
<dbReference type="AlphaFoldDB" id="A0A0D2MK54"/>
<sequence>MRTSFPDDVAGKVIGRVRVAVSQLDASKPSLAGSASWVISSWTSKLDLITSLHSTDFLPCFAGLTTYTTFRNQPVIDGGYANGFEELCPDSNTAKCLKLASWAVGPFGNLTGCAPHDASGDRTDRVKQLYQNPKLSSDWALEYIQEQCPVDKWSTASPGPLSPKFVPQNSTTPDICGYAKMLDWKGRAITACEWQEWSMKLPSGQELAAMDHAYRQGAFAGAVINRQRPCGP</sequence>
<organism evidence="1 2">
    <name type="scientific">Monoraphidium neglectum</name>
    <dbReference type="NCBI Taxonomy" id="145388"/>
    <lineage>
        <taxon>Eukaryota</taxon>
        <taxon>Viridiplantae</taxon>
        <taxon>Chlorophyta</taxon>
        <taxon>core chlorophytes</taxon>
        <taxon>Chlorophyceae</taxon>
        <taxon>CS clade</taxon>
        <taxon>Sphaeropleales</taxon>
        <taxon>Selenastraceae</taxon>
        <taxon>Monoraphidium</taxon>
    </lineage>
</organism>
<gene>
    <name evidence="1" type="ORF">MNEG_6975</name>
</gene>
<protein>
    <submittedName>
        <fullName evidence="1">Uncharacterized protein</fullName>
    </submittedName>
</protein>
<dbReference type="KEGG" id="mng:MNEG_6975"/>
<dbReference type="EMBL" id="KK101410">
    <property type="protein sequence ID" value="KIZ00987.1"/>
    <property type="molecule type" value="Genomic_DNA"/>
</dbReference>
<dbReference type="Proteomes" id="UP000054498">
    <property type="component" value="Unassembled WGS sequence"/>
</dbReference>
<reference evidence="1 2" key="1">
    <citation type="journal article" date="2013" name="BMC Genomics">
        <title>Reconstruction of the lipid metabolism for the microalga Monoraphidium neglectum from its genome sequence reveals characteristics suitable for biofuel production.</title>
        <authorList>
            <person name="Bogen C."/>
            <person name="Al-Dilaimi A."/>
            <person name="Albersmeier A."/>
            <person name="Wichmann J."/>
            <person name="Grundmann M."/>
            <person name="Rupp O."/>
            <person name="Lauersen K.J."/>
            <person name="Blifernez-Klassen O."/>
            <person name="Kalinowski J."/>
            <person name="Goesmann A."/>
            <person name="Mussgnug J.H."/>
            <person name="Kruse O."/>
        </authorList>
    </citation>
    <scope>NUCLEOTIDE SEQUENCE [LARGE SCALE GENOMIC DNA]</scope>
    <source>
        <strain evidence="1 2">SAG 48.87</strain>
    </source>
</reference>
<dbReference type="OrthoDB" id="505475at2759"/>
<dbReference type="RefSeq" id="XP_013900006.1">
    <property type="nucleotide sequence ID" value="XM_014044552.1"/>
</dbReference>